<dbReference type="EMBL" id="MCGE01000011">
    <property type="protein sequence ID" value="ORZ16294.1"/>
    <property type="molecule type" value="Genomic_DNA"/>
</dbReference>
<dbReference type="OrthoDB" id="2289317at2759"/>
<dbReference type="AlphaFoldDB" id="A0A1X2IGL6"/>
<proteinExistence type="predicted"/>
<organism evidence="1 2">
    <name type="scientific">Absidia repens</name>
    <dbReference type="NCBI Taxonomy" id="90262"/>
    <lineage>
        <taxon>Eukaryota</taxon>
        <taxon>Fungi</taxon>
        <taxon>Fungi incertae sedis</taxon>
        <taxon>Mucoromycota</taxon>
        <taxon>Mucoromycotina</taxon>
        <taxon>Mucoromycetes</taxon>
        <taxon>Mucorales</taxon>
        <taxon>Cunninghamellaceae</taxon>
        <taxon>Absidia</taxon>
    </lineage>
</organism>
<sequence length="170" mass="18714">MTQVVNSPTTTDVPNFTPSLGLRYWMNRMKRANSTNTQDTNDKISSKSVATDGIYARSTNDTTSAISVSGTTTHSFFGVDSVHAYDIDSSLRVLHHQHVGGCASSERSSFMSDDIQSNASIKSKPWVSQLLPMDGQHQHTPSTHSIDPSNLVISHQSKTHLLMEQKTTYD</sequence>
<evidence type="ECO:0000313" key="2">
    <source>
        <dbReference type="Proteomes" id="UP000193560"/>
    </source>
</evidence>
<dbReference type="Proteomes" id="UP000193560">
    <property type="component" value="Unassembled WGS sequence"/>
</dbReference>
<comment type="caution">
    <text evidence="1">The sequence shown here is derived from an EMBL/GenBank/DDBJ whole genome shotgun (WGS) entry which is preliminary data.</text>
</comment>
<reference evidence="1 2" key="1">
    <citation type="submission" date="2016-07" db="EMBL/GenBank/DDBJ databases">
        <title>Pervasive Adenine N6-methylation of Active Genes in Fungi.</title>
        <authorList>
            <consortium name="DOE Joint Genome Institute"/>
            <person name="Mondo S.J."/>
            <person name="Dannebaum R.O."/>
            <person name="Kuo R.C."/>
            <person name="Labutti K."/>
            <person name="Haridas S."/>
            <person name="Kuo A."/>
            <person name="Salamov A."/>
            <person name="Ahrendt S.R."/>
            <person name="Lipzen A."/>
            <person name="Sullivan W."/>
            <person name="Andreopoulos W.B."/>
            <person name="Clum A."/>
            <person name="Lindquist E."/>
            <person name="Daum C."/>
            <person name="Ramamoorthy G.K."/>
            <person name="Gryganskyi A."/>
            <person name="Culley D."/>
            <person name="Magnuson J.K."/>
            <person name="James T.Y."/>
            <person name="O'Malley M.A."/>
            <person name="Stajich J.E."/>
            <person name="Spatafora J.W."/>
            <person name="Visel A."/>
            <person name="Grigoriev I.V."/>
        </authorList>
    </citation>
    <scope>NUCLEOTIDE SEQUENCE [LARGE SCALE GENOMIC DNA]</scope>
    <source>
        <strain evidence="1 2">NRRL 1336</strain>
    </source>
</reference>
<name>A0A1X2IGL6_9FUNG</name>
<evidence type="ECO:0000313" key="1">
    <source>
        <dbReference type="EMBL" id="ORZ16294.1"/>
    </source>
</evidence>
<feature type="non-terminal residue" evidence="1">
    <location>
        <position position="170"/>
    </location>
</feature>
<gene>
    <name evidence="1" type="ORF">BCR42DRAFT_414747</name>
</gene>
<accession>A0A1X2IGL6</accession>
<keyword evidence="2" id="KW-1185">Reference proteome</keyword>
<protein>
    <submittedName>
        <fullName evidence="1">Uncharacterized protein</fullName>
    </submittedName>
</protein>